<keyword evidence="4" id="KW-1133">Transmembrane helix</keyword>
<dbReference type="PANTHER" id="PTHR31234:SF2">
    <property type="entry name" value="OS05G0199100 PROTEIN"/>
    <property type="match status" value="1"/>
</dbReference>
<protein>
    <recommendedName>
        <fullName evidence="7">Late embryogenesis abundant protein LEA-2 subgroup domain-containing protein</fullName>
    </recommendedName>
</protein>
<evidence type="ECO:0000256" key="1">
    <source>
        <dbReference type="ARBA" id="ARBA00004370"/>
    </source>
</evidence>
<keyword evidence="2 4" id="KW-0472">Membrane</keyword>
<dbReference type="Proteomes" id="UP001634007">
    <property type="component" value="Unassembled WGS sequence"/>
</dbReference>
<dbReference type="AlphaFoldDB" id="A0ABD3IUB6"/>
<accession>A0ABD3IUB6</accession>
<gene>
    <name evidence="5" type="ORF">ACJRO7_003511</name>
</gene>
<evidence type="ECO:0000256" key="2">
    <source>
        <dbReference type="ARBA" id="ARBA00023136"/>
    </source>
</evidence>
<evidence type="ECO:0008006" key="7">
    <source>
        <dbReference type="Google" id="ProtNLM"/>
    </source>
</evidence>
<dbReference type="PANTHER" id="PTHR31234">
    <property type="entry name" value="LATE EMBRYOGENESIS ABUNDANT (LEA) HYDROXYPROLINE-RICH GLYCOPROTEIN FAMILY"/>
    <property type="match status" value="1"/>
</dbReference>
<evidence type="ECO:0000313" key="6">
    <source>
        <dbReference type="Proteomes" id="UP001634007"/>
    </source>
</evidence>
<comment type="caution">
    <text evidence="5">The sequence shown here is derived from an EMBL/GenBank/DDBJ whole genome shotgun (WGS) entry which is preliminary data.</text>
</comment>
<name>A0ABD3IUB6_EUCGL</name>
<organism evidence="5 6">
    <name type="scientific">Eucalyptus globulus</name>
    <name type="common">Tasmanian blue gum</name>
    <dbReference type="NCBI Taxonomy" id="34317"/>
    <lineage>
        <taxon>Eukaryota</taxon>
        <taxon>Viridiplantae</taxon>
        <taxon>Streptophyta</taxon>
        <taxon>Embryophyta</taxon>
        <taxon>Tracheophyta</taxon>
        <taxon>Spermatophyta</taxon>
        <taxon>Magnoliopsida</taxon>
        <taxon>eudicotyledons</taxon>
        <taxon>Gunneridae</taxon>
        <taxon>Pentapetalae</taxon>
        <taxon>rosids</taxon>
        <taxon>malvids</taxon>
        <taxon>Myrtales</taxon>
        <taxon>Myrtaceae</taxon>
        <taxon>Myrtoideae</taxon>
        <taxon>Eucalypteae</taxon>
        <taxon>Eucalyptus</taxon>
    </lineage>
</organism>
<sequence length="235" mass="25360">MSTARSFIPMSTAATAPSTAAAAAAAPSSSRSFKIVFRSMQSLVLLVFLIGAVITVTRLILNPRPPAFRLDSLSLSGLPNVSDASSPPPKFDVRIRLTATNPNKKFGVVIGGVNLCLALIPSKCQLRPSSHNNKSSSEHYIGERRHGSFEVKASPSPGRGRRSKRSFQFTVDELLRKGSEVMSVKMDVSVKFMHAYWPSKRGSVVVECKDLRVGLSSTHIGNLKDGGKDCSVRFA</sequence>
<comment type="subcellular location">
    <subcellularLocation>
        <location evidence="1">Membrane</location>
    </subcellularLocation>
</comment>
<reference evidence="5 6" key="1">
    <citation type="submission" date="2024-11" db="EMBL/GenBank/DDBJ databases">
        <title>Chromosome-level genome assembly of Eucalyptus globulus Labill. provides insights into its genome evolution.</title>
        <authorList>
            <person name="Li X."/>
        </authorList>
    </citation>
    <scope>NUCLEOTIDE SEQUENCE [LARGE SCALE GENOMIC DNA]</scope>
    <source>
        <strain evidence="5">CL2024</strain>
        <tissue evidence="5">Fresh tender leaves</tissue>
    </source>
</reference>
<evidence type="ECO:0000313" key="5">
    <source>
        <dbReference type="EMBL" id="KAL3718385.1"/>
    </source>
</evidence>
<evidence type="ECO:0000256" key="3">
    <source>
        <dbReference type="SAM" id="MobiDB-lite"/>
    </source>
</evidence>
<feature type="transmembrane region" description="Helical" evidence="4">
    <location>
        <begin position="42"/>
        <end position="61"/>
    </location>
</feature>
<evidence type="ECO:0000256" key="4">
    <source>
        <dbReference type="SAM" id="Phobius"/>
    </source>
</evidence>
<proteinExistence type="predicted"/>
<feature type="compositionally biased region" description="Basic and acidic residues" evidence="3">
    <location>
        <begin position="136"/>
        <end position="149"/>
    </location>
</feature>
<dbReference type="InterPro" id="IPR044839">
    <property type="entry name" value="NDR1-like"/>
</dbReference>
<keyword evidence="4" id="KW-0812">Transmembrane</keyword>
<dbReference type="GO" id="GO:0016020">
    <property type="term" value="C:membrane"/>
    <property type="evidence" value="ECO:0007669"/>
    <property type="project" value="UniProtKB-SubCell"/>
</dbReference>
<keyword evidence="6" id="KW-1185">Reference proteome</keyword>
<dbReference type="EMBL" id="JBJKBG010000010">
    <property type="protein sequence ID" value="KAL3718385.1"/>
    <property type="molecule type" value="Genomic_DNA"/>
</dbReference>
<feature type="region of interest" description="Disordered" evidence="3">
    <location>
        <begin position="128"/>
        <end position="164"/>
    </location>
</feature>